<evidence type="ECO:0000256" key="1">
    <source>
        <dbReference type="PROSITE-ProRule" id="PRU00042"/>
    </source>
</evidence>
<keyword evidence="1" id="KW-0863">Zinc-finger</keyword>
<dbReference type="PROSITE" id="PS50157">
    <property type="entry name" value="ZINC_FINGER_C2H2_2"/>
    <property type="match status" value="1"/>
</dbReference>
<dbReference type="AlphaFoldDB" id="A0A0E0DES2"/>
<evidence type="ECO:0000256" key="2">
    <source>
        <dbReference type="SAM" id="MobiDB-lite"/>
    </source>
</evidence>
<dbReference type="InterPro" id="IPR013087">
    <property type="entry name" value="Znf_C2H2_type"/>
</dbReference>
<accession>A0A0E0DES2</accession>
<protein>
    <recommendedName>
        <fullName evidence="3">C2H2-type domain-containing protein</fullName>
    </recommendedName>
</protein>
<feature type="region of interest" description="Disordered" evidence="2">
    <location>
        <begin position="85"/>
        <end position="115"/>
    </location>
</feature>
<dbReference type="InterPro" id="IPR045320">
    <property type="entry name" value="JAGGED/SL1-like"/>
</dbReference>
<dbReference type="STRING" id="40149.A0A0E0DES2"/>
<dbReference type="PANTHER" id="PTHR45730:SF130">
    <property type="entry name" value="C2H2 ZINC FINGER MALFORMED SPIKELET"/>
    <property type="match status" value="1"/>
</dbReference>
<evidence type="ECO:0000313" key="4">
    <source>
        <dbReference type="EnsemblPlants" id="OMERI04G12470.1"/>
    </source>
</evidence>
<name>A0A0E0DES2_9ORYZ</name>
<reference evidence="4" key="2">
    <citation type="submission" date="2018-05" db="EMBL/GenBank/DDBJ databases">
        <title>OmerRS3 (Oryza meridionalis Reference Sequence Version 3).</title>
        <authorList>
            <person name="Zhang J."/>
            <person name="Kudrna D."/>
            <person name="Lee S."/>
            <person name="Talag J."/>
            <person name="Welchert J."/>
            <person name="Wing R.A."/>
        </authorList>
    </citation>
    <scope>NUCLEOTIDE SEQUENCE [LARGE SCALE GENOMIC DNA]</scope>
    <source>
        <strain evidence="4">cv. OR44</strain>
    </source>
</reference>
<keyword evidence="1" id="KW-0862">Zinc</keyword>
<dbReference type="PANTHER" id="PTHR45730">
    <property type="entry name" value="ZINC FINGER PROTEIN JAGGED"/>
    <property type="match status" value="1"/>
</dbReference>
<feature type="compositionally biased region" description="Gly residues" evidence="2">
    <location>
        <begin position="145"/>
        <end position="158"/>
    </location>
</feature>
<dbReference type="GO" id="GO:0003700">
    <property type="term" value="F:DNA-binding transcription factor activity"/>
    <property type="evidence" value="ECO:0007669"/>
    <property type="project" value="InterPro"/>
</dbReference>
<dbReference type="PROSITE" id="PS00028">
    <property type="entry name" value="ZINC_FINGER_C2H2_1"/>
    <property type="match status" value="1"/>
</dbReference>
<organism evidence="4">
    <name type="scientific">Oryza meridionalis</name>
    <dbReference type="NCBI Taxonomy" id="40149"/>
    <lineage>
        <taxon>Eukaryota</taxon>
        <taxon>Viridiplantae</taxon>
        <taxon>Streptophyta</taxon>
        <taxon>Embryophyta</taxon>
        <taxon>Tracheophyta</taxon>
        <taxon>Spermatophyta</taxon>
        <taxon>Magnoliopsida</taxon>
        <taxon>Liliopsida</taxon>
        <taxon>Poales</taxon>
        <taxon>Poaceae</taxon>
        <taxon>BOP clade</taxon>
        <taxon>Oryzoideae</taxon>
        <taxon>Oryzeae</taxon>
        <taxon>Oryzinae</taxon>
        <taxon>Oryza</taxon>
    </lineage>
</organism>
<dbReference type="HOGENOM" id="CLU_119247_2_2_1"/>
<dbReference type="Proteomes" id="UP000008021">
    <property type="component" value="Chromosome 4"/>
</dbReference>
<reference evidence="4" key="1">
    <citation type="submission" date="2015-04" db="UniProtKB">
        <authorList>
            <consortium name="EnsemblPlants"/>
        </authorList>
    </citation>
    <scope>IDENTIFICATION</scope>
</reference>
<dbReference type="Gramene" id="OMERI04G12470.1">
    <property type="protein sequence ID" value="OMERI04G12470.1"/>
    <property type="gene ID" value="OMERI04G12470"/>
</dbReference>
<evidence type="ECO:0000313" key="5">
    <source>
        <dbReference type="Proteomes" id="UP000008021"/>
    </source>
</evidence>
<keyword evidence="1" id="KW-0479">Metal-binding</keyword>
<keyword evidence="5" id="KW-1185">Reference proteome</keyword>
<dbReference type="eggNOG" id="ENOG502S0QT">
    <property type="taxonomic scope" value="Eukaryota"/>
</dbReference>
<evidence type="ECO:0000259" key="3">
    <source>
        <dbReference type="PROSITE" id="PS50157"/>
    </source>
</evidence>
<feature type="region of interest" description="Disordered" evidence="2">
    <location>
        <begin position="136"/>
        <end position="158"/>
    </location>
</feature>
<feature type="domain" description="C2H2-type" evidence="3">
    <location>
        <begin position="37"/>
        <end position="64"/>
    </location>
</feature>
<dbReference type="EnsemblPlants" id="OMERI04G12470.1">
    <property type="protein sequence ID" value="OMERI04G12470.1"/>
    <property type="gene ID" value="OMERI04G12470"/>
</dbReference>
<sequence>MEFGMVEDAAAAAAAGEEGLTLSLSLQPSPPRFQALFSCCYCPRKFRSSQALGGHQNAHKLQRNLARRGREAAASLAAAAAAAAAAASSGDQQQGRTTAVLAGGESAPQPPPAAARAADLDAGVWGGAGMRGRPAHHHRMMQGGYSSGGSSAAGGRGNGELADEMIDLSLKL</sequence>
<dbReference type="GO" id="GO:0008270">
    <property type="term" value="F:zinc ion binding"/>
    <property type="evidence" value="ECO:0007669"/>
    <property type="project" value="UniProtKB-KW"/>
</dbReference>
<proteinExistence type="predicted"/>